<organism evidence="1 2">
    <name type="scientific">Pedobacter alluvionis</name>
    <dbReference type="NCBI Taxonomy" id="475253"/>
    <lineage>
        <taxon>Bacteria</taxon>
        <taxon>Pseudomonadati</taxon>
        <taxon>Bacteroidota</taxon>
        <taxon>Sphingobacteriia</taxon>
        <taxon>Sphingobacteriales</taxon>
        <taxon>Sphingobacteriaceae</taxon>
        <taxon>Pedobacter</taxon>
    </lineage>
</organism>
<sequence>MGLITMGPDKRLVEFIKEKYQITNFIETGTYQGGTTEWSADVFKNVYSIEFSEHWYNYTKERLKSRENVNLLFGDTKSILPDLLPKVNNAILWLDAHWCGDHSFGEKDQCPLLVELEIINRFKHLFDKLFIMIDDARLFLSPPNHPHSLTDYPDLAEIMQALTPERQIYVFNDIILAVPKSYQHEFSILLQNLATEDLKVDVVPMPSIRKQIVRKISHKISRIVTRKK</sequence>
<reference evidence="1 2" key="1">
    <citation type="submission" date="2019-03" db="EMBL/GenBank/DDBJ databases">
        <authorList>
            <person name="He R.-H."/>
        </authorList>
    </citation>
    <scope>NUCLEOTIDE SEQUENCE [LARGE SCALE GENOMIC DNA]</scope>
    <source>
        <strain evidence="1 2">DSM 19624</strain>
    </source>
</reference>
<dbReference type="Proteomes" id="UP000297429">
    <property type="component" value="Unassembled WGS sequence"/>
</dbReference>
<proteinExistence type="predicted"/>
<gene>
    <name evidence="1" type="ORF">E3V97_10445</name>
</gene>
<dbReference type="Gene3D" id="3.40.50.150">
    <property type="entry name" value="Vaccinia Virus protein VP39"/>
    <property type="match status" value="1"/>
</dbReference>
<evidence type="ECO:0000313" key="1">
    <source>
        <dbReference type="EMBL" id="TFB31032.1"/>
    </source>
</evidence>
<dbReference type="EMBL" id="SOPX01000002">
    <property type="protein sequence ID" value="TFB31032.1"/>
    <property type="molecule type" value="Genomic_DNA"/>
</dbReference>
<name>A0ABY2HP47_9SPHI</name>
<dbReference type="SUPFAM" id="SSF53335">
    <property type="entry name" value="S-adenosyl-L-methionine-dependent methyltransferases"/>
    <property type="match status" value="1"/>
</dbReference>
<protein>
    <recommendedName>
        <fullName evidence="3">Class I SAM-dependent methyltransferase</fullName>
    </recommendedName>
</protein>
<accession>A0ABY2HP47</accession>
<comment type="caution">
    <text evidence="1">The sequence shown here is derived from an EMBL/GenBank/DDBJ whole genome shotgun (WGS) entry which is preliminary data.</text>
</comment>
<dbReference type="InterPro" id="IPR029063">
    <property type="entry name" value="SAM-dependent_MTases_sf"/>
</dbReference>
<evidence type="ECO:0008006" key="3">
    <source>
        <dbReference type="Google" id="ProtNLM"/>
    </source>
</evidence>
<evidence type="ECO:0000313" key="2">
    <source>
        <dbReference type="Proteomes" id="UP000297429"/>
    </source>
</evidence>
<keyword evidence="2" id="KW-1185">Reference proteome</keyword>
<dbReference type="RefSeq" id="WP_121282284.1">
    <property type="nucleotide sequence ID" value="NZ_RCCK01000010.1"/>
</dbReference>